<feature type="domain" description="DUF8136" evidence="1">
    <location>
        <begin position="17"/>
        <end position="66"/>
    </location>
</feature>
<evidence type="ECO:0000313" key="3">
    <source>
        <dbReference type="Proteomes" id="UP000249135"/>
    </source>
</evidence>
<accession>A0A2W5PYQ6</accession>
<dbReference type="InterPro" id="IPR058449">
    <property type="entry name" value="DUF8136"/>
</dbReference>
<dbReference type="Pfam" id="PF26457">
    <property type="entry name" value="DUF8136"/>
    <property type="match status" value="1"/>
</dbReference>
<dbReference type="AlphaFoldDB" id="A0A2W5PYQ6"/>
<evidence type="ECO:0000259" key="1">
    <source>
        <dbReference type="Pfam" id="PF26457"/>
    </source>
</evidence>
<gene>
    <name evidence="2" type="ORF">DI563_21360</name>
</gene>
<dbReference type="Proteomes" id="UP000249135">
    <property type="component" value="Unassembled WGS sequence"/>
</dbReference>
<comment type="caution">
    <text evidence="2">The sequence shown here is derived from an EMBL/GenBank/DDBJ whole genome shotgun (WGS) entry which is preliminary data.</text>
</comment>
<protein>
    <recommendedName>
        <fullName evidence="1">DUF8136 domain-containing protein</fullName>
    </recommendedName>
</protein>
<organism evidence="2 3">
    <name type="scientific">Variovorax paradoxus</name>
    <dbReference type="NCBI Taxonomy" id="34073"/>
    <lineage>
        <taxon>Bacteria</taxon>
        <taxon>Pseudomonadati</taxon>
        <taxon>Pseudomonadota</taxon>
        <taxon>Betaproteobacteria</taxon>
        <taxon>Burkholderiales</taxon>
        <taxon>Comamonadaceae</taxon>
        <taxon>Variovorax</taxon>
    </lineage>
</organism>
<evidence type="ECO:0000313" key="2">
    <source>
        <dbReference type="EMBL" id="PZQ67605.1"/>
    </source>
</evidence>
<dbReference type="EMBL" id="QFPP01000349">
    <property type="protein sequence ID" value="PZQ67605.1"/>
    <property type="molecule type" value="Genomic_DNA"/>
</dbReference>
<proteinExistence type="predicted"/>
<sequence>MTESERVAIAARLHVALRRKTGRVTDTEWMAVNVEYAAEMVRFARAHAAETKDTELAEIATRLEEVMAPVAAEQRVRAATQQSVAAGTATAPQRTLARYIGGLR</sequence>
<reference evidence="2 3" key="1">
    <citation type="submission" date="2017-08" db="EMBL/GenBank/DDBJ databases">
        <title>Infants hospitalized years apart are colonized by the same room-sourced microbial strains.</title>
        <authorList>
            <person name="Brooks B."/>
            <person name="Olm M.R."/>
            <person name="Firek B.A."/>
            <person name="Baker R."/>
            <person name="Thomas B.C."/>
            <person name="Morowitz M.J."/>
            <person name="Banfield J.F."/>
        </authorList>
    </citation>
    <scope>NUCLEOTIDE SEQUENCE [LARGE SCALE GENOMIC DNA]</scope>
    <source>
        <strain evidence="2">S2_005_003_R2_41</strain>
    </source>
</reference>
<name>A0A2W5PYQ6_VARPD</name>